<reference evidence="1" key="1">
    <citation type="journal article" date="2015" name="Nature">
        <title>Complex archaea that bridge the gap between prokaryotes and eukaryotes.</title>
        <authorList>
            <person name="Spang A."/>
            <person name="Saw J.H."/>
            <person name="Jorgensen S.L."/>
            <person name="Zaremba-Niedzwiedzka K."/>
            <person name="Martijn J."/>
            <person name="Lind A.E."/>
            <person name="van Eijk R."/>
            <person name="Schleper C."/>
            <person name="Guy L."/>
            <person name="Ettema T.J."/>
        </authorList>
    </citation>
    <scope>NUCLEOTIDE SEQUENCE</scope>
</reference>
<protein>
    <submittedName>
        <fullName evidence="1">Uncharacterized protein</fullName>
    </submittedName>
</protein>
<name>A0A0F9PTC3_9ZZZZ</name>
<proteinExistence type="predicted"/>
<sequence>MSESVIDSGKLIPVDLTREEALAECERLGLEWILETYEDAKEALCCETEEYADIEGLGFCRVEGFKTEDPTTDWCTLSKNEDGSYDFRASYYNGGAHWTELVEGAWRKPRNG</sequence>
<organism evidence="1">
    <name type="scientific">marine sediment metagenome</name>
    <dbReference type="NCBI Taxonomy" id="412755"/>
    <lineage>
        <taxon>unclassified sequences</taxon>
        <taxon>metagenomes</taxon>
        <taxon>ecological metagenomes</taxon>
    </lineage>
</organism>
<accession>A0A0F9PTC3</accession>
<comment type="caution">
    <text evidence="1">The sequence shown here is derived from an EMBL/GenBank/DDBJ whole genome shotgun (WGS) entry which is preliminary data.</text>
</comment>
<gene>
    <name evidence="1" type="ORF">LCGC14_1178670</name>
</gene>
<evidence type="ECO:0000313" key="1">
    <source>
        <dbReference type="EMBL" id="KKM96397.1"/>
    </source>
</evidence>
<dbReference type="AlphaFoldDB" id="A0A0F9PTC3"/>
<dbReference type="EMBL" id="LAZR01005888">
    <property type="protein sequence ID" value="KKM96397.1"/>
    <property type="molecule type" value="Genomic_DNA"/>
</dbReference>